<organism evidence="1 2">
    <name type="scientific">Mytilus coruscus</name>
    <name type="common">Sea mussel</name>
    <dbReference type="NCBI Taxonomy" id="42192"/>
    <lineage>
        <taxon>Eukaryota</taxon>
        <taxon>Metazoa</taxon>
        <taxon>Spiralia</taxon>
        <taxon>Lophotrochozoa</taxon>
        <taxon>Mollusca</taxon>
        <taxon>Bivalvia</taxon>
        <taxon>Autobranchia</taxon>
        <taxon>Pteriomorphia</taxon>
        <taxon>Mytilida</taxon>
        <taxon>Mytiloidea</taxon>
        <taxon>Mytilidae</taxon>
        <taxon>Mytilinae</taxon>
        <taxon>Mytilus</taxon>
    </lineage>
</organism>
<protein>
    <submittedName>
        <fullName evidence="1">Uncharacterized protein</fullName>
    </submittedName>
</protein>
<dbReference type="EMBL" id="CACVKT020003242">
    <property type="protein sequence ID" value="CAC5382591.1"/>
    <property type="molecule type" value="Genomic_DNA"/>
</dbReference>
<sequence>MQSVKIVVAPERINSSKSHKPGKDNKIINRTVSSVTPIINRTVSLVTPIINRTVSSVTHIINRTVSSVTPIINKTVSSTEPVIGDSYQQQNRVICDSYHQQNKSSVTPIINRTVSSVTPTCRIKDIVRKPEVLFHGIVLSDIIEYINDTRSGLVGHSKLYSTRLEHLGVVMERRTGTTYLNNWNVAAIEDLQAYKRGRLLLLIFNEGVHEALKQATSLKHENEGIIIAKADKKIDEICLILRIALQGHSITAVNRNQFNSH</sequence>
<dbReference type="AlphaFoldDB" id="A0A6J8BGR6"/>
<proteinExistence type="predicted"/>
<accession>A0A6J8BGR6</accession>
<dbReference type="Proteomes" id="UP000507470">
    <property type="component" value="Unassembled WGS sequence"/>
</dbReference>
<evidence type="ECO:0000313" key="2">
    <source>
        <dbReference type="Proteomes" id="UP000507470"/>
    </source>
</evidence>
<reference evidence="1 2" key="1">
    <citation type="submission" date="2020-06" db="EMBL/GenBank/DDBJ databases">
        <authorList>
            <person name="Li R."/>
            <person name="Bekaert M."/>
        </authorList>
    </citation>
    <scope>NUCLEOTIDE SEQUENCE [LARGE SCALE GENOMIC DNA]</scope>
    <source>
        <strain evidence="2">wild</strain>
    </source>
</reference>
<evidence type="ECO:0000313" key="1">
    <source>
        <dbReference type="EMBL" id="CAC5382591.1"/>
    </source>
</evidence>
<gene>
    <name evidence="1" type="ORF">MCOR_18406</name>
</gene>
<name>A0A6J8BGR6_MYTCO</name>
<keyword evidence="2" id="KW-1185">Reference proteome</keyword>